<dbReference type="CDD" id="cd06171">
    <property type="entry name" value="Sigma70_r4"/>
    <property type="match status" value="1"/>
</dbReference>
<feature type="domain" description="RNA polymerase sigma-70 region 2" evidence="5">
    <location>
        <begin position="9"/>
        <end position="79"/>
    </location>
</feature>
<feature type="domain" description="RNA polymerase sigma-70 region 4" evidence="6">
    <location>
        <begin position="179"/>
        <end position="227"/>
    </location>
</feature>
<keyword evidence="8" id="KW-1185">Reference proteome</keyword>
<protein>
    <submittedName>
        <fullName evidence="7">RNA polymerase, sigma 28 subunit, SigD/FliA/WhiG</fullName>
    </submittedName>
</protein>
<dbReference type="GO" id="GO:0016987">
    <property type="term" value="F:sigma factor activity"/>
    <property type="evidence" value="ECO:0007669"/>
    <property type="project" value="UniProtKB-KW"/>
</dbReference>
<evidence type="ECO:0000313" key="8">
    <source>
        <dbReference type="Proteomes" id="UP000199068"/>
    </source>
</evidence>
<dbReference type="NCBIfam" id="TIGR02937">
    <property type="entry name" value="sigma70-ECF"/>
    <property type="match status" value="1"/>
</dbReference>
<sequence length="237" mass="27216">MTVYEQEELIMSNMPLVKHIASKYHTNKIGMEYEDLVSYGVMGLIDASNKFDENRGVKFSTYASIRISSYIIDEIRKHSPVSRTYVSRIKEYNKSVESLQNKFFREPSLDEVSKHMGISKKEVNDIKSKLLNLNNASLDNVIFDDENEVKLIDTIKESEALSPSTIIENEELQEIMAKAIETLKEKDRLVLSLYYYEELTLKEIGAVLGVSESRVSQLNSRAIANLRLAMKKLKYID</sequence>
<dbReference type="PANTHER" id="PTHR30385:SF7">
    <property type="entry name" value="RNA POLYMERASE SIGMA FACTOR FLIA"/>
    <property type="match status" value="1"/>
</dbReference>
<accession>A0A1G9PBN2</accession>
<evidence type="ECO:0000259" key="5">
    <source>
        <dbReference type="Pfam" id="PF04542"/>
    </source>
</evidence>
<dbReference type="InterPro" id="IPR013324">
    <property type="entry name" value="RNA_pol_sigma_r3/r4-like"/>
</dbReference>
<evidence type="ECO:0000313" key="7">
    <source>
        <dbReference type="EMBL" id="SDL96134.1"/>
    </source>
</evidence>
<dbReference type="STRING" id="1121325.SAMN04515677_104293"/>
<dbReference type="InterPro" id="IPR000943">
    <property type="entry name" value="RNA_pol_sigma70"/>
</dbReference>
<dbReference type="Gene3D" id="1.20.140.160">
    <property type="match status" value="1"/>
</dbReference>
<keyword evidence="3" id="KW-0238">DNA-binding</keyword>
<name>A0A1G9PBN2_9FIRM</name>
<reference evidence="7 8" key="1">
    <citation type="submission" date="2016-10" db="EMBL/GenBank/DDBJ databases">
        <authorList>
            <person name="de Groot N.N."/>
        </authorList>
    </citation>
    <scope>NUCLEOTIDE SEQUENCE [LARGE SCALE GENOMIC DNA]</scope>
    <source>
        <strain evidence="7 8">DSM 797</strain>
    </source>
</reference>
<dbReference type="GO" id="GO:0003677">
    <property type="term" value="F:DNA binding"/>
    <property type="evidence" value="ECO:0007669"/>
    <property type="project" value="UniProtKB-KW"/>
</dbReference>
<evidence type="ECO:0000256" key="3">
    <source>
        <dbReference type="ARBA" id="ARBA00023125"/>
    </source>
</evidence>
<proteinExistence type="predicted"/>
<dbReference type="GO" id="GO:0003899">
    <property type="term" value="F:DNA-directed RNA polymerase activity"/>
    <property type="evidence" value="ECO:0007669"/>
    <property type="project" value="InterPro"/>
</dbReference>
<dbReference type="InterPro" id="IPR013325">
    <property type="entry name" value="RNA_pol_sigma_r2"/>
</dbReference>
<evidence type="ECO:0000259" key="6">
    <source>
        <dbReference type="Pfam" id="PF04545"/>
    </source>
</evidence>
<dbReference type="NCBIfam" id="TIGR02479">
    <property type="entry name" value="FliA_WhiG"/>
    <property type="match status" value="1"/>
</dbReference>
<gene>
    <name evidence="7" type="ORF">SAMN04515677_104293</name>
</gene>
<dbReference type="RefSeq" id="WP_092725672.1">
    <property type="nucleotide sequence ID" value="NZ_FNGW01000004.1"/>
</dbReference>
<dbReference type="Pfam" id="PF04545">
    <property type="entry name" value="Sigma70_r4"/>
    <property type="match status" value="1"/>
</dbReference>
<keyword evidence="1" id="KW-0805">Transcription regulation</keyword>
<dbReference type="SUPFAM" id="SSF88659">
    <property type="entry name" value="Sigma3 and sigma4 domains of RNA polymerase sigma factors"/>
    <property type="match status" value="2"/>
</dbReference>
<evidence type="ECO:0000256" key="2">
    <source>
        <dbReference type="ARBA" id="ARBA00023082"/>
    </source>
</evidence>
<dbReference type="AlphaFoldDB" id="A0A1G9PBN2"/>
<dbReference type="InterPro" id="IPR012845">
    <property type="entry name" value="RNA_pol_sigma_FliA_WhiG"/>
</dbReference>
<dbReference type="Pfam" id="PF04542">
    <property type="entry name" value="Sigma70_r2"/>
    <property type="match status" value="1"/>
</dbReference>
<dbReference type="InterPro" id="IPR014284">
    <property type="entry name" value="RNA_pol_sigma-70_dom"/>
</dbReference>
<dbReference type="PRINTS" id="PR00046">
    <property type="entry name" value="SIGMA70FCT"/>
</dbReference>
<dbReference type="PANTHER" id="PTHR30385">
    <property type="entry name" value="SIGMA FACTOR F FLAGELLAR"/>
    <property type="match status" value="1"/>
</dbReference>
<keyword evidence="4" id="KW-0804">Transcription</keyword>
<keyword evidence="2" id="KW-0731">Sigma factor</keyword>
<dbReference type="InterPro" id="IPR007627">
    <property type="entry name" value="RNA_pol_sigma70_r2"/>
</dbReference>
<dbReference type="Gene3D" id="1.10.1740.10">
    <property type="match status" value="1"/>
</dbReference>
<evidence type="ECO:0000256" key="1">
    <source>
        <dbReference type="ARBA" id="ARBA00023015"/>
    </source>
</evidence>
<organism evidence="7 8">
    <name type="scientific">Romboutsia lituseburensis DSM 797</name>
    <dbReference type="NCBI Taxonomy" id="1121325"/>
    <lineage>
        <taxon>Bacteria</taxon>
        <taxon>Bacillati</taxon>
        <taxon>Bacillota</taxon>
        <taxon>Clostridia</taxon>
        <taxon>Peptostreptococcales</taxon>
        <taxon>Peptostreptococcaceae</taxon>
        <taxon>Romboutsia</taxon>
    </lineage>
</organism>
<dbReference type="PIRSF" id="PIRSF000770">
    <property type="entry name" value="RNA_pol_sigma-SigE/K"/>
    <property type="match status" value="1"/>
</dbReference>
<dbReference type="InterPro" id="IPR007630">
    <property type="entry name" value="RNA_pol_sigma70_r4"/>
</dbReference>
<evidence type="ECO:0000256" key="4">
    <source>
        <dbReference type="ARBA" id="ARBA00023163"/>
    </source>
</evidence>
<dbReference type="SUPFAM" id="SSF88946">
    <property type="entry name" value="Sigma2 domain of RNA polymerase sigma factors"/>
    <property type="match status" value="1"/>
</dbReference>
<dbReference type="GO" id="GO:0006352">
    <property type="term" value="P:DNA-templated transcription initiation"/>
    <property type="evidence" value="ECO:0007669"/>
    <property type="project" value="InterPro"/>
</dbReference>
<dbReference type="EMBL" id="FNGW01000004">
    <property type="protein sequence ID" value="SDL96134.1"/>
    <property type="molecule type" value="Genomic_DNA"/>
</dbReference>
<dbReference type="Proteomes" id="UP000199068">
    <property type="component" value="Unassembled WGS sequence"/>
</dbReference>